<feature type="compositionally biased region" description="Acidic residues" evidence="1">
    <location>
        <begin position="152"/>
        <end position="178"/>
    </location>
</feature>
<dbReference type="EMBL" id="BLXT01004605">
    <property type="protein sequence ID" value="GFO15230.1"/>
    <property type="molecule type" value="Genomic_DNA"/>
</dbReference>
<keyword evidence="2" id="KW-0812">Transmembrane</keyword>
<feature type="transmembrane region" description="Helical" evidence="2">
    <location>
        <begin position="6"/>
        <end position="24"/>
    </location>
</feature>
<accession>A0AAV4B6R2</accession>
<keyword evidence="2" id="KW-1133">Transmembrane helix</keyword>
<sequence length="197" mass="23038">MHGQSVPVWTTLAIACMLSVRVCWAQRLSAADRKAALDLHNYYRHKEVTTRSATNMRLMEWDLKLENFANTYLKRCQNRHSPVSLHVGIGLTPTEQIGENLFATRNSGVGQHLQGRVCSKEMPKGGHRNVQLRSNSRGRRRRRGEEDKKENEEDDVEDEDMEEEEKKEEKEEKEEAEEEKVIEGKEKDEEEQDKMRW</sequence>
<evidence type="ECO:0000256" key="2">
    <source>
        <dbReference type="SAM" id="Phobius"/>
    </source>
</evidence>
<reference evidence="4 5" key="1">
    <citation type="journal article" date="2021" name="Elife">
        <title>Chloroplast acquisition without the gene transfer in kleptoplastic sea slugs, Plakobranchus ocellatus.</title>
        <authorList>
            <person name="Maeda T."/>
            <person name="Takahashi S."/>
            <person name="Yoshida T."/>
            <person name="Shimamura S."/>
            <person name="Takaki Y."/>
            <person name="Nagai Y."/>
            <person name="Toyoda A."/>
            <person name="Suzuki Y."/>
            <person name="Arimoto A."/>
            <person name="Ishii H."/>
            <person name="Satoh N."/>
            <person name="Nishiyama T."/>
            <person name="Hasebe M."/>
            <person name="Maruyama T."/>
            <person name="Minagawa J."/>
            <person name="Obokata J."/>
            <person name="Shigenobu S."/>
        </authorList>
    </citation>
    <scope>NUCLEOTIDE SEQUENCE [LARGE SCALE GENOMIC DNA]</scope>
</reference>
<evidence type="ECO:0000259" key="3">
    <source>
        <dbReference type="Pfam" id="PF00188"/>
    </source>
</evidence>
<dbReference type="InterPro" id="IPR035940">
    <property type="entry name" value="CAP_sf"/>
</dbReference>
<feature type="compositionally biased region" description="Basic and acidic residues" evidence="1">
    <location>
        <begin position="179"/>
        <end position="197"/>
    </location>
</feature>
<gene>
    <name evidence="4" type="ORF">PoB_004173500</name>
</gene>
<evidence type="ECO:0000313" key="4">
    <source>
        <dbReference type="EMBL" id="GFO15230.1"/>
    </source>
</evidence>
<dbReference type="InterPro" id="IPR014044">
    <property type="entry name" value="CAP_dom"/>
</dbReference>
<dbReference type="AlphaFoldDB" id="A0AAV4B6R2"/>
<feature type="region of interest" description="Disordered" evidence="1">
    <location>
        <begin position="118"/>
        <end position="197"/>
    </location>
</feature>
<keyword evidence="2" id="KW-0472">Membrane</keyword>
<dbReference type="Gene3D" id="3.40.33.10">
    <property type="entry name" value="CAP"/>
    <property type="match status" value="1"/>
</dbReference>
<dbReference type="Proteomes" id="UP000735302">
    <property type="component" value="Unassembled WGS sequence"/>
</dbReference>
<comment type="caution">
    <text evidence="4">The sequence shown here is derived from an EMBL/GenBank/DDBJ whole genome shotgun (WGS) entry which is preliminary data.</text>
</comment>
<feature type="domain" description="SCP" evidence="3">
    <location>
        <begin position="37"/>
        <end position="105"/>
    </location>
</feature>
<dbReference type="SUPFAM" id="SSF55797">
    <property type="entry name" value="PR-1-like"/>
    <property type="match status" value="1"/>
</dbReference>
<name>A0AAV4B6R2_9GAST</name>
<protein>
    <recommendedName>
        <fullName evidence="3">SCP domain-containing protein</fullName>
    </recommendedName>
</protein>
<keyword evidence="5" id="KW-1185">Reference proteome</keyword>
<proteinExistence type="predicted"/>
<dbReference type="Pfam" id="PF00188">
    <property type="entry name" value="CAP"/>
    <property type="match status" value="1"/>
</dbReference>
<evidence type="ECO:0000313" key="5">
    <source>
        <dbReference type="Proteomes" id="UP000735302"/>
    </source>
</evidence>
<evidence type="ECO:0000256" key="1">
    <source>
        <dbReference type="SAM" id="MobiDB-lite"/>
    </source>
</evidence>
<organism evidence="4 5">
    <name type="scientific">Plakobranchus ocellatus</name>
    <dbReference type="NCBI Taxonomy" id="259542"/>
    <lineage>
        <taxon>Eukaryota</taxon>
        <taxon>Metazoa</taxon>
        <taxon>Spiralia</taxon>
        <taxon>Lophotrochozoa</taxon>
        <taxon>Mollusca</taxon>
        <taxon>Gastropoda</taxon>
        <taxon>Heterobranchia</taxon>
        <taxon>Euthyneura</taxon>
        <taxon>Panpulmonata</taxon>
        <taxon>Sacoglossa</taxon>
        <taxon>Placobranchoidea</taxon>
        <taxon>Plakobranchidae</taxon>
        <taxon>Plakobranchus</taxon>
    </lineage>
</organism>